<evidence type="ECO:0000259" key="9">
    <source>
        <dbReference type="Pfam" id="PF22692"/>
    </source>
</evidence>
<keyword evidence="10" id="KW-0282">Flagellum</keyword>
<feature type="domain" description="Flagellar basal body rod protein N-terminal" evidence="6">
    <location>
        <begin position="7"/>
        <end position="37"/>
    </location>
</feature>
<dbReference type="PANTHER" id="PTHR30435">
    <property type="entry name" value="FLAGELLAR PROTEIN"/>
    <property type="match status" value="1"/>
</dbReference>
<evidence type="ECO:0000256" key="4">
    <source>
        <dbReference type="ARBA" id="ARBA00023143"/>
    </source>
</evidence>
<dbReference type="PANTHER" id="PTHR30435:SF1">
    <property type="entry name" value="FLAGELLAR HOOK PROTEIN FLGE"/>
    <property type="match status" value="1"/>
</dbReference>
<evidence type="ECO:0000256" key="2">
    <source>
        <dbReference type="ARBA" id="ARBA00009677"/>
    </source>
</evidence>
<dbReference type="AlphaFoldDB" id="A0A8J2ZAZ0"/>
<evidence type="ECO:0000256" key="1">
    <source>
        <dbReference type="ARBA" id="ARBA00004117"/>
    </source>
</evidence>
<organism evidence="10 11">
    <name type="scientific">Caldovatus sediminis</name>
    <dbReference type="NCBI Taxonomy" id="2041189"/>
    <lineage>
        <taxon>Bacteria</taxon>
        <taxon>Pseudomonadati</taxon>
        <taxon>Pseudomonadota</taxon>
        <taxon>Alphaproteobacteria</taxon>
        <taxon>Acetobacterales</taxon>
        <taxon>Roseomonadaceae</taxon>
        <taxon>Caldovatus</taxon>
    </lineage>
</organism>
<keyword evidence="4 5" id="KW-0975">Bacterial flagellum</keyword>
<dbReference type="Proteomes" id="UP000597507">
    <property type="component" value="Unassembled WGS sequence"/>
</dbReference>
<dbReference type="InterPro" id="IPR001444">
    <property type="entry name" value="Flag_bb_rod_N"/>
</dbReference>
<dbReference type="Pfam" id="PF00460">
    <property type="entry name" value="Flg_bb_rod"/>
    <property type="match status" value="1"/>
</dbReference>
<keyword evidence="10" id="KW-0969">Cilium</keyword>
<evidence type="ECO:0000313" key="10">
    <source>
        <dbReference type="EMBL" id="GGG29915.1"/>
    </source>
</evidence>
<evidence type="ECO:0000256" key="5">
    <source>
        <dbReference type="RuleBase" id="RU362116"/>
    </source>
</evidence>
<comment type="caution">
    <text evidence="10">The sequence shown here is derived from an EMBL/GenBank/DDBJ whole genome shotgun (WGS) entry which is preliminary data.</text>
</comment>
<comment type="similarity">
    <text evidence="2 5">Belongs to the flagella basal body rod proteins family.</text>
</comment>
<keyword evidence="11" id="KW-1185">Reference proteome</keyword>
<dbReference type="InterPro" id="IPR037058">
    <property type="entry name" value="Falgellar_hook_FlgE_sf"/>
</dbReference>
<dbReference type="Pfam" id="PF07559">
    <property type="entry name" value="FlgE_D2"/>
    <property type="match status" value="1"/>
</dbReference>
<dbReference type="GO" id="GO:0071978">
    <property type="term" value="P:bacterial-type flagellum-dependent swarming motility"/>
    <property type="evidence" value="ECO:0007669"/>
    <property type="project" value="TreeGrafter"/>
</dbReference>
<dbReference type="RefSeq" id="WP_188899611.1">
    <property type="nucleotide sequence ID" value="NZ_BMKS01000004.1"/>
</dbReference>
<name>A0A8J2ZAZ0_9PROT</name>
<evidence type="ECO:0000256" key="3">
    <source>
        <dbReference type="ARBA" id="ARBA00019015"/>
    </source>
</evidence>
<feature type="domain" description="Flagellar basal-body/hook protein C-terminal" evidence="7">
    <location>
        <begin position="387"/>
        <end position="430"/>
    </location>
</feature>
<dbReference type="InterPro" id="IPR020013">
    <property type="entry name" value="Flagellar_FlgE/F/G"/>
</dbReference>
<dbReference type="GO" id="GO:0005829">
    <property type="term" value="C:cytosol"/>
    <property type="evidence" value="ECO:0007669"/>
    <property type="project" value="TreeGrafter"/>
</dbReference>
<dbReference type="Gene3D" id="2.60.98.20">
    <property type="entry name" value="Flagellar hook protein FlgE"/>
    <property type="match status" value="1"/>
</dbReference>
<accession>A0A8J2ZAZ0</accession>
<dbReference type="NCBIfam" id="NF004242">
    <property type="entry name" value="PRK05682.2-1"/>
    <property type="match status" value="1"/>
</dbReference>
<dbReference type="InterPro" id="IPR053967">
    <property type="entry name" value="LlgE_F_G-like_D1"/>
</dbReference>
<dbReference type="EMBL" id="BMKS01000004">
    <property type="protein sequence ID" value="GGG29915.1"/>
    <property type="molecule type" value="Genomic_DNA"/>
</dbReference>
<sequence>MSLFGSMNTAISGLTAQSRALGHIADNVSNSQTVGFKRTDTNFVNLLTESSATLHRPGSVIARPDYTNTVQGTVEQSENPIALAIAGQGFFSVALARGERNGQTLFDERQFYTRAGDFRLNDAGYLVNGAGYYLQGWAVDAAGNPDRSALLPIQVSQLVSDPVPTGRVAMVANLPADPDTTPMTSQVQVYDSLGRPETVTLDWTQTAPNTWTLSLSAPGAAPAALGTVEVRFGGAAATPVADGTIGEFANATGSIGIVPAAAGAPAELTFAADFGQGPQSITLNLGVFGQAGGVTQYAGGEYSVRNWTQDGVPPGAYSSMAIRENGDVAITYDNGRSRVIARVPIATFPDPDRLERLDGQAFMRTMASGEASLSDAASNGAGKLAVGSVERSNVDLATELSKLIVAQRAYTANTQIVSASDQMLMDTINMRR</sequence>
<feature type="domain" description="Flagellar hook protein FlgE/F/G-like D1" evidence="9">
    <location>
        <begin position="84"/>
        <end position="153"/>
    </location>
</feature>
<dbReference type="InterPro" id="IPR010930">
    <property type="entry name" value="Flg_bb/hook_C_dom"/>
</dbReference>
<feature type="domain" description="Flagellar hook protein FlgE D2" evidence="8">
    <location>
        <begin position="173"/>
        <end position="311"/>
    </location>
</feature>
<proteinExistence type="inferred from homology"/>
<dbReference type="Pfam" id="PF06429">
    <property type="entry name" value="Flg_bbr_C"/>
    <property type="match status" value="1"/>
</dbReference>
<comment type="function">
    <text evidence="5">A flexible structure which links the flagellar filament to the drive apparatus in the basal body.</text>
</comment>
<dbReference type="InterPro" id="IPR037925">
    <property type="entry name" value="FlgE/F/G-like"/>
</dbReference>
<dbReference type="GO" id="GO:0009425">
    <property type="term" value="C:bacterial-type flagellum basal body"/>
    <property type="evidence" value="ECO:0007669"/>
    <property type="project" value="UniProtKB-SubCell"/>
</dbReference>
<dbReference type="GO" id="GO:0009424">
    <property type="term" value="C:bacterial-type flagellum hook"/>
    <property type="evidence" value="ECO:0007669"/>
    <property type="project" value="TreeGrafter"/>
</dbReference>
<protein>
    <recommendedName>
        <fullName evidence="3 5">Flagellar hook protein FlgE</fullName>
    </recommendedName>
</protein>
<evidence type="ECO:0000313" key="11">
    <source>
        <dbReference type="Proteomes" id="UP000597507"/>
    </source>
</evidence>
<reference evidence="10 11" key="1">
    <citation type="journal article" date="2014" name="Int. J. Syst. Evol. Microbiol.">
        <title>Complete genome sequence of Corynebacterium casei LMG S-19264T (=DSM 44701T), isolated from a smear-ripened cheese.</title>
        <authorList>
            <consortium name="US DOE Joint Genome Institute (JGI-PGF)"/>
            <person name="Walter F."/>
            <person name="Albersmeier A."/>
            <person name="Kalinowski J."/>
            <person name="Ruckert C."/>
        </authorList>
    </citation>
    <scope>NUCLEOTIDE SEQUENCE [LARGE SCALE GENOMIC DNA]</scope>
    <source>
        <strain evidence="10 11">CGMCC 1.16330</strain>
    </source>
</reference>
<evidence type="ECO:0000259" key="8">
    <source>
        <dbReference type="Pfam" id="PF07559"/>
    </source>
</evidence>
<dbReference type="InterPro" id="IPR011491">
    <property type="entry name" value="FlgE_D2"/>
</dbReference>
<keyword evidence="10" id="KW-0966">Cell projection</keyword>
<dbReference type="Pfam" id="PF22692">
    <property type="entry name" value="LlgE_F_G_D1"/>
    <property type="match status" value="1"/>
</dbReference>
<dbReference type="SUPFAM" id="SSF117143">
    <property type="entry name" value="Flagellar hook protein flgE"/>
    <property type="match status" value="1"/>
</dbReference>
<evidence type="ECO:0000259" key="7">
    <source>
        <dbReference type="Pfam" id="PF06429"/>
    </source>
</evidence>
<gene>
    <name evidence="10" type="primary">flgE</name>
    <name evidence="10" type="ORF">GCM10010964_17280</name>
</gene>
<evidence type="ECO:0000259" key="6">
    <source>
        <dbReference type="Pfam" id="PF00460"/>
    </source>
</evidence>
<dbReference type="NCBIfam" id="TIGR03506">
    <property type="entry name" value="FlgEFG_subfam"/>
    <property type="match status" value="1"/>
</dbReference>
<comment type="subcellular location">
    <subcellularLocation>
        <location evidence="1 5">Bacterial flagellum basal body</location>
    </subcellularLocation>
</comment>